<dbReference type="EMBL" id="VATY01000003">
    <property type="protein sequence ID" value="TMM56347.1"/>
    <property type="molecule type" value="Genomic_DNA"/>
</dbReference>
<name>A0A5S3QGE3_9FLAO</name>
<proteinExistence type="predicted"/>
<dbReference type="InterPro" id="IPR008969">
    <property type="entry name" value="CarboxyPept-like_regulatory"/>
</dbReference>
<reference evidence="1 2" key="1">
    <citation type="submission" date="2019-05" db="EMBL/GenBank/DDBJ databases">
        <authorList>
            <person name="Zhang J.-Y."/>
            <person name="Feg X."/>
            <person name="Du Z.-J."/>
        </authorList>
    </citation>
    <scope>NUCLEOTIDE SEQUENCE [LARGE SCALE GENOMIC DNA]</scope>
    <source>
        <strain evidence="1 2">RZ26</strain>
    </source>
</reference>
<comment type="caution">
    <text evidence="1">The sequence shown here is derived from an EMBL/GenBank/DDBJ whole genome shotgun (WGS) entry which is preliminary data.</text>
</comment>
<dbReference type="AlphaFoldDB" id="A0A5S3QGE3"/>
<organism evidence="1 2">
    <name type="scientific">Maribacter algarum</name>
    <name type="common">ex Zhang et al. 2020</name>
    <dbReference type="NCBI Taxonomy" id="2578118"/>
    <lineage>
        <taxon>Bacteria</taxon>
        <taxon>Pseudomonadati</taxon>
        <taxon>Bacteroidota</taxon>
        <taxon>Flavobacteriia</taxon>
        <taxon>Flavobacteriales</taxon>
        <taxon>Flavobacteriaceae</taxon>
        <taxon>Maribacter</taxon>
    </lineage>
</organism>
<dbReference type="Pfam" id="PF13715">
    <property type="entry name" value="CarbopepD_reg_2"/>
    <property type="match status" value="1"/>
</dbReference>
<gene>
    <name evidence="1" type="ORF">FEE95_16005</name>
</gene>
<evidence type="ECO:0000313" key="2">
    <source>
        <dbReference type="Proteomes" id="UP000310314"/>
    </source>
</evidence>
<protein>
    <recommendedName>
        <fullName evidence="3">CarboxypepD_reg-like domain-containing protein</fullName>
    </recommendedName>
</protein>
<evidence type="ECO:0000313" key="1">
    <source>
        <dbReference type="EMBL" id="TMM56347.1"/>
    </source>
</evidence>
<evidence type="ECO:0008006" key="3">
    <source>
        <dbReference type="Google" id="ProtNLM"/>
    </source>
</evidence>
<dbReference type="OrthoDB" id="1427655at2"/>
<dbReference type="Proteomes" id="UP000310314">
    <property type="component" value="Unassembled WGS sequence"/>
</dbReference>
<sequence length="260" mass="29817">MNLSAQEYSSEIEGRVYSKNGDVAATHVSNVTQNRGTITDVNGFFDISVKLNDTLIFSAVQFKKKELVVTLEILNTKRLEVFLEEVLTQLSEVVVTPYNLTGDINRDAKRLKIDPIITSSTLGLPNAYVKPKTKNERRLAEADSGKFIEGASYKLDSTFNPMIVINLHKILNRVTGRTQTLKKYVAIDKEIVLLNTVKRSYHDSIYQQELKIPKERINDFMNFCEVDSLYTEVVESNDILRLWEFLERNSLVYRKNNQLD</sequence>
<dbReference type="SUPFAM" id="SSF49464">
    <property type="entry name" value="Carboxypeptidase regulatory domain-like"/>
    <property type="match status" value="1"/>
</dbReference>
<keyword evidence="2" id="KW-1185">Reference proteome</keyword>
<accession>A0A5S3QGE3</accession>